<dbReference type="PROSITE" id="PS50262">
    <property type="entry name" value="G_PROTEIN_RECEP_F1_2"/>
    <property type="match status" value="1"/>
</dbReference>
<evidence type="ECO:0000256" key="2">
    <source>
        <dbReference type="ARBA" id="ARBA00022692"/>
    </source>
</evidence>
<organism evidence="9">
    <name type="scientific">Haemonchus placei</name>
    <name type="common">Barber's pole worm</name>
    <dbReference type="NCBI Taxonomy" id="6290"/>
    <lineage>
        <taxon>Eukaryota</taxon>
        <taxon>Metazoa</taxon>
        <taxon>Ecdysozoa</taxon>
        <taxon>Nematoda</taxon>
        <taxon>Chromadorea</taxon>
        <taxon>Rhabditida</taxon>
        <taxon>Rhabditina</taxon>
        <taxon>Rhabditomorpha</taxon>
        <taxon>Strongyloidea</taxon>
        <taxon>Trichostrongylidae</taxon>
        <taxon>Haemonchus</taxon>
    </lineage>
</organism>
<evidence type="ECO:0000256" key="3">
    <source>
        <dbReference type="ARBA" id="ARBA00022989"/>
    </source>
</evidence>
<evidence type="ECO:0000313" key="9">
    <source>
        <dbReference type="WBParaSite" id="HPLM_0001537401-mRNA-1"/>
    </source>
</evidence>
<keyword evidence="8" id="KW-1185">Reference proteome</keyword>
<sequence>MHTITISPVYQVVYVIVPTVGTIGNILIIYVTIRSKSLRSTCNILIALISASDIMQMFGLYVMMVTYFATMLVQNYHMAYIAMHVIPAVIITMGFGVWMFIERDEKEYILCEITAPQNGVIYSVITKFVISVNVLIILCYALFLYFMKKATSSARKDLNCDDTFDSNLLQTLPRCQCLTRNPPFWTTFVTFGSFSLVRLTLWKIKVPNNDKMKNIYRSLIVTSLTVVLSWFTGTLVGVLAPVVDHDLTRADADLLAGLFANIPAVANIFIYYFISRDYRLVFQKYLFLCCRKKAGALQVKPGGNLAQKSTATLSTAGK</sequence>
<dbReference type="STRING" id="6290.A0A0N4WUP0"/>
<evidence type="ECO:0000313" key="8">
    <source>
        <dbReference type="Proteomes" id="UP000268014"/>
    </source>
</evidence>
<dbReference type="InterPro" id="IPR000276">
    <property type="entry name" value="GPCR_Rhodpsn"/>
</dbReference>
<proteinExistence type="predicted"/>
<dbReference type="EMBL" id="UZAF01018955">
    <property type="protein sequence ID" value="VDO56365.1"/>
    <property type="molecule type" value="Genomic_DNA"/>
</dbReference>
<evidence type="ECO:0000259" key="6">
    <source>
        <dbReference type="PROSITE" id="PS50262"/>
    </source>
</evidence>
<feature type="transmembrane region" description="Helical" evidence="5">
    <location>
        <begin position="254"/>
        <end position="274"/>
    </location>
</feature>
<dbReference type="PRINTS" id="PR00237">
    <property type="entry name" value="GPCRRHODOPSN"/>
</dbReference>
<keyword evidence="4 5" id="KW-0472">Membrane</keyword>
<dbReference type="Gene3D" id="1.20.1070.10">
    <property type="entry name" value="Rhodopsin 7-helix transmembrane proteins"/>
    <property type="match status" value="1"/>
</dbReference>
<evidence type="ECO:0000256" key="1">
    <source>
        <dbReference type="ARBA" id="ARBA00004370"/>
    </source>
</evidence>
<reference evidence="9" key="1">
    <citation type="submission" date="2017-02" db="UniProtKB">
        <authorList>
            <consortium name="WormBaseParasite"/>
        </authorList>
    </citation>
    <scope>IDENTIFICATION</scope>
</reference>
<feature type="transmembrane region" description="Helical" evidence="5">
    <location>
        <begin position="12"/>
        <end position="33"/>
    </location>
</feature>
<dbReference type="GO" id="GO:0016020">
    <property type="term" value="C:membrane"/>
    <property type="evidence" value="ECO:0007669"/>
    <property type="project" value="UniProtKB-SubCell"/>
</dbReference>
<name>A0A0N4WUP0_HAEPC</name>
<keyword evidence="2 5" id="KW-0812">Transmembrane</keyword>
<evidence type="ECO:0000256" key="5">
    <source>
        <dbReference type="SAM" id="Phobius"/>
    </source>
</evidence>
<accession>A0A0N4WUP0</accession>
<dbReference type="InterPro" id="IPR047130">
    <property type="entry name" value="7TM_GPCR_Srsx_nematod"/>
</dbReference>
<dbReference type="SUPFAM" id="SSF81321">
    <property type="entry name" value="Family A G protein-coupled receptor-like"/>
    <property type="match status" value="1"/>
</dbReference>
<dbReference type="GO" id="GO:0004930">
    <property type="term" value="F:G protein-coupled receptor activity"/>
    <property type="evidence" value="ECO:0007669"/>
    <property type="project" value="InterPro"/>
</dbReference>
<dbReference type="SMART" id="SM01381">
    <property type="entry name" value="7TM_GPCR_Srsx"/>
    <property type="match status" value="1"/>
</dbReference>
<feature type="transmembrane region" description="Helical" evidence="5">
    <location>
        <begin position="81"/>
        <end position="101"/>
    </location>
</feature>
<feature type="transmembrane region" description="Helical" evidence="5">
    <location>
        <begin position="121"/>
        <end position="146"/>
    </location>
</feature>
<dbReference type="InterPro" id="IPR019424">
    <property type="entry name" value="7TM_GPCR_Srsx"/>
</dbReference>
<protein>
    <submittedName>
        <fullName evidence="9">G_PROTEIN_RECEP_F1_2 domain-containing protein</fullName>
    </submittedName>
</protein>
<comment type="subcellular location">
    <subcellularLocation>
        <location evidence="1">Membrane</location>
    </subcellularLocation>
</comment>
<gene>
    <name evidence="7" type="ORF">HPLM_LOCUS15366</name>
</gene>
<dbReference type="Proteomes" id="UP000268014">
    <property type="component" value="Unassembled WGS sequence"/>
</dbReference>
<evidence type="ECO:0000313" key="7">
    <source>
        <dbReference type="EMBL" id="VDO56365.1"/>
    </source>
</evidence>
<feature type="domain" description="G-protein coupled receptors family 1 profile" evidence="6">
    <location>
        <begin position="24"/>
        <end position="271"/>
    </location>
</feature>
<evidence type="ECO:0000256" key="4">
    <source>
        <dbReference type="ARBA" id="ARBA00023136"/>
    </source>
</evidence>
<keyword evidence="3 5" id="KW-1133">Transmembrane helix</keyword>
<dbReference type="OrthoDB" id="5820127at2759"/>
<reference evidence="7 8" key="2">
    <citation type="submission" date="2018-11" db="EMBL/GenBank/DDBJ databases">
        <authorList>
            <consortium name="Pathogen Informatics"/>
        </authorList>
    </citation>
    <scope>NUCLEOTIDE SEQUENCE [LARGE SCALE GENOMIC DNA]</scope>
    <source>
        <strain evidence="7 8">MHpl1</strain>
    </source>
</reference>
<dbReference type="WBParaSite" id="HPLM_0001537401-mRNA-1">
    <property type="protein sequence ID" value="HPLM_0001537401-mRNA-1"/>
    <property type="gene ID" value="HPLM_0001537401"/>
</dbReference>
<dbReference type="InterPro" id="IPR017452">
    <property type="entry name" value="GPCR_Rhodpsn_7TM"/>
</dbReference>
<dbReference type="Pfam" id="PF10320">
    <property type="entry name" value="7TM_GPCR_Srsx"/>
    <property type="match status" value="2"/>
</dbReference>
<dbReference type="PANTHER" id="PTHR23360">
    <property type="entry name" value="G-PROTEIN COUPLED RECEPTORS FAMILY 1 PROFILE DOMAIN-CONTAINING PROTEIN-RELATED"/>
    <property type="match status" value="1"/>
</dbReference>
<dbReference type="AlphaFoldDB" id="A0A0N4WUP0"/>
<feature type="transmembrane region" description="Helical" evidence="5">
    <location>
        <begin position="45"/>
        <end position="69"/>
    </location>
</feature>
<feature type="transmembrane region" description="Helical" evidence="5">
    <location>
        <begin position="219"/>
        <end position="242"/>
    </location>
</feature>